<dbReference type="EMBL" id="BAABJP010000020">
    <property type="protein sequence ID" value="GAA5160025.1"/>
    <property type="molecule type" value="Genomic_DNA"/>
</dbReference>
<name>A0ABP9QDD3_9PSEU</name>
<feature type="transmembrane region" description="Helical" evidence="5">
    <location>
        <begin position="20"/>
        <end position="39"/>
    </location>
</feature>
<sequence>MSVSDTGVPAAARLSDLSGWLVLIGRLILGGVWIAAGYAKITDLDASVRAVRAYQLLPELGAQVVGSALPAAELLLGVLLVVGAFVRVSALVSALLMLGFVIGIASAWARGLRIDCGCFGSGGELAAGEDPTYGLELARDGGLFVLALLLARWPSGFFAIDKVLAGRREEVSQNQ</sequence>
<reference evidence="8" key="1">
    <citation type="journal article" date="2019" name="Int. J. Syst. Evol. Microbiol.">
        <title>The Global Catalogue of Microorganisms (GCM) 10K type strain sequencing project: providing services to taxonomists for standard genome sequencing and annotation.</title>
        <authorList>
            <consortium name="The Broad Institute Genomics Platform"/>
            <consortium name="The Broad Institute Genome Sequencing Center for Infectious Disease"/>
            <person name="Wu L."/>
            <person name="Ma J."/>
        </authorList>
    </citation>
    <scope>NUCLEOTIDE SEQUENCE [LARGE SCALE GENOMIC DNA]</scope>
    <source>
        <strain evidence="8">JCM 18303</strain>
    </source>
</reference>
<dbReference type="RefSeq" id="WP_185060429.1">
    <property type="nucleotide sequence ID" value="NZ_BAABJP010000020.1"/>
</dbReference>
<feature type="domain" description="Methylamine utilisation protein MauE" evidence="6">
    <location>
        <begin position="20"/>
        <end position="150"/>
    </location>
</feature>
<evidence type="ECO:0000313" key="8">
    <source>
        <dbReference type="Proteomes" id="UP001428817"/>
    </source>
</evidence>
<evidence type="ECO:0000313" key="7">
    <source>
        <dbReference type="EMBL" id="GAA5160025.1"/>
    </source>
</evidence>
<proteinExistence type="predicted"/>
<keyword evidence="4 5" id="KW-0472">Membrane</keyword>
<evidence type="ECO:0000256" key="1">
    <source>
        <dbReference type="ARBA" id="ARBA00004141"/>
    </source>
</evidence>
<accession>A0ABP9QDD3</accession>
<comment type="caution">
    <text evidence="7">The sequence shown here is derived from an EMBL/GenBank/DDBJ whole genome shotgun (WGS) entry which is preliminary data.</text>
</comment>
<evidence type="ECO:0000256" key="3">
    <source>
        <dbReference type="ARBA" id="ARBA00022989"/>
    </source>
</evidence>
<keyword evidence="3 5" id="KW-1133">Transmembrane helix</keyword>
<feature type="transmembrane region" description="Helical" evidence="5">
    <location>
        <begin position="88"/>
        <end position="109"/>
    </location>
</feature>
<protein>
    <submittedName>
        <fullName evidence="7">DoxX family membrane protein</fullName>
    </submittedName>
</protein>
<dbReference type="Proteomes" id="UP001428817">
    <property type="component" value="Unassembled WGS sequence"/>
</dbReference>
<evidence type="ECO:0000256" key="5">
    <source>
        <dbReference type="SAM" id="Phobius"/>
    </source>
</evidence>
<keyword evidence="2 5" id="KW-0812">Transmembrane</keyword>
<comment type="subcellular location">
    <subcellularLocation>
        <location evidence="1">Membrane</location>
        <topology evidence="1">Multi-pass membrane protein</topology>
    </subcellularLocation>
</comment>
<evidence type="ECO:0000256" key="4">
    <source>
        <dbReference type="ARBA" id="ARBA00023136"/>
    </source>
</evidence>
<organism evidence="7 8">
    <name type="scientific">Pseudonocardia eucalypti</name>
    <dbReference type="NCBI Taxonomy" id="648755"/>
    <lineage>
        <taxon>Bacteria</taxon>
        <taxon>Bacillati</taxon>
        <taxon>Actinomycetota</taxon>
        <taxon>Actinomycetes</taxon>
        <taxon>Pseudonocardiales</taxon>
        <taxon>Pseudonocardiaceae</taxon>
        <taxon>Pseudonocardia</taxon>
    </lineage>
</organism>
<feature type="transmembrane region" description="Helical" evidence="5">
    <location>
        <begin position="60"/>
        <end position="82"/>
    </location>
</feature>
<evidence type="ECO:0000256" key="2">
    <source>
        <dbReference type="ARBA" id="ARBA00022692"/>
    </source>
</evidence>
<keyword evidence="8" id="KW-1185">Reference proteome</keyword>
<dbReference type="Pfam" id="PF07291">
    <property type="entry name" value="MauE"/>
    <property type="match status" value="1"/>
</dbReference>
<dbReference type="InterPro" id="IPR009908">
    <property type="entry name" value="Methylamine_util_MauE"/>
</dbReference>
<gene>
    <name evidence="7" type="ORF">GCM10023321_41990</name>
</gene>
<evidence type="ECO:0000259" key="6">
    <source>
        <dbReference type="Pfam" id="PF07291"/>
    </source>
</evidence>